<protein>
    <submittedName>
        <fullName evidence="5">Unannotated protein</fullName>
    </submittedName>
</protein>
<dbReference type="InterPro" id="IPR001131">
    <property type="entry name" value="Peptidase_M24B_aminopep-P_CS"/>
</dbReference>
<dbReference type="InterPro" id="IPR000587">
    <property type="entry name" value="Creatinase_N"/>
</dbReference>
<dbReference type="SUPFAM" id="SSF53092">
    <property type="entry name" value="Creatinase/prolidase N-terminal domain"/>
    <property type="match status" value="1"/>
</dbReference>
<evidence type="ECO:0000256" key="1">
    <source>
        <dbReference type="ARBA" id="ARBA00022723"/>
    </source>
</evidence>
<evidence type="ECO:0000313" key="5">
    <source>
        <dbReference type="EMBL" id="CAB4591413.1"/>
    </source>
</evidence>
<sequence length="362" mass="39187">MNVANRIGRLASRDDCEFELVLRLEDIRWLTGFTGGTAQLIVNTARGESWLLVDGRYVERAQSELAIGGASTSVVPVVNGAQFLDVLLEITAGSVLGVDLTHLTAAHLQQLQQRTTVVAIESQFDAVRRIKDENEIRLISDAARVADFALQSVVSDGLVGKSERQIRNRLDQLMREGGADDVAFETIVATGPNGARPHHEPSHDIVENGHGVIIDMGAMIEGYRSDMTRTVLVGSIDAQYRKMFDTVIEAQARGVEAVHDGVAGSDVDAAVRRVFAREGLEHEYPHGTGHGIGLYIHEQPILSPRCTAVLQANEVVTVEPGLYRGGVGGVRIEDLVVVTGTTCRTLSLTPKDLTCPRSPQTI</sequence>
<name>A0A6J6FWS9_9ZZZZ</name>
<dbReference type="GO" id="GO:0016787">
    <property type="term" value="F:hydrolase activity"/>
    <property type="evidence" value="ECO:0007669"/>
    <property type="project" value="UniProtKB-KW"/>
</dbReference>
<dbReference type="PANTHER" id="PTHR46112">
    <property type="entry name" value="AMINOPEPTIDASE"/>
    <property type="match status" value="1"/>
</dbReference>
<dbReference type="Gene3D" id="3.90.230.10">
    <property type="entry name" value="Creatinase/methionine aminopeptidase superfamily"/>
    <property type="match status" value="1"/>
</dbReference>
<dbReference type="InterPro" id="IPR000994">
    <property type="entry name" value="Pept_M24"/>
</dbReference>
<proteinExistence type="predicted"/>
<dbReference type="SUPFAM" id="SSF55920">
    <property type="entry name" value="Creatinase/aminopeptidase"/>
    <property type="match status" value="1"/>
</dbReference>
<evidence type="ECO:0000259" key="3">
    <source>
        <dbReference type="Pfam" id="PF00557"/>
    </source>
</evidence>
<dbReference type="AlphaFoldDB" id="A0A6J6FWS9"/>
<dbReference type="PANTHER" id="PTHR46112:SF8">
    <property type="entry name" value="CYTOPLASMIC PEPTIDASE PEPQ-RELATED"/>
    <property type="match status" value="1"/>
</dbReference>
<evidence type="ECO:0000256" key="2">
    <source>
        <dbReference type="ARBA" id="ARBA00022801"/>
    </source>
</evidence>
<gene>
    <name evidence="5" type="ORF">UFOPK1808_00175</name>
</gene>
<keyword evidence="1" id="KW-0479">Metal-binding</keyword>
<keyword evidence="2" id="KW-0378">Hydrolase</keyword>
<dbReference type="Gene3D" id="3.40.350.10">
    <property type="entry name" value="Creatinase/prolidase N-terminal domain"/>
    <property type="match status" value="1"/>
</dbReference>
<accession>A0A6J6FWS9</accession>
<dbReference type="GO" id="GO:0046872">
    <property type="term" value="F:metal ion binding"/>
    <property type="evidence" value="ECO:0007669"/>
    <property type="project" value="UniProtKB-KW"/>
</dbReference>
<reference evidence="5" key="1">
    <citation type="submission" date="2020-05" db="EMBL/GenBank/DDBJ databases">
        <authorList>
            <person name="Chiriac C."/>
            <person name="Salcher M."/>
            <person name="Ghai R."/>
            <person name="Kavagutti S V."/>
        </authorList>
    </citation>
    <scope>NUCLEOTIDE SEQUENCE</scope>
</reference>
<dbReference type="InterPro" id="IPR050659">
    <property type="entry name" value="Peptidase_M24B"/>
</dbReference>
<dbReference type="Pfam" id="PF00557">
    <property type="entry name" value="Peptidase_M24"/>
    <property type="match status" value="1"/>
</dbReference>
<feature type="domain" description="Peptidase M24" evidence="3">
    <location>
        <begin position="138"/>
        <end position="339"/>
    </location>
</feature>
<dbReference type="PROSITE" id="PS00491">
    <property type="entry name" value="PROLINE_PEPTIDASE"/>
    <property type="match status" value="1"/>
</dbReference>
<dbReference type="Pfam" id="PF01321">
    <property type="entry name" value="Creatinase_N"/>
    <property type="match status" value="1"/>
</dbReference>
<dbReference type="EMBL" id="CAEZUL010000010">
    <property type="protein sequence ID" value="CAB4591413.1"/>
    <property type="molecule type" value="Genomic_DNA"/>
</dbReference>
<feature type="domain" description="Creatinase N-terminal" evidence="4">
    <location>
        <begin position="11"/>
        <end position="130"/>
    </location>
</feature>
<dbReference type="InterPro" id="IPR036005">
    <property type="entry name" value="Creatinase/aminopeptidase-like"/>
</dbReference>
<organism evidence="5">
    <name type="scientific">freshwater metagenome</name>
    <dbReference type="NCBI Taxonomy" id="449393"/>
    <lineage>
        <taxon>unclassified sequences</taxon>
        <taxon>metagenomes</taxon>
        <taxon>ecological metagenomes</taxon>
    </lineage>
</organism>
<dbReference type="InterPro" id="IPR029149">
    <property type="entry name" value="Creatin/AminoP/Spt16_N"/>
</dbReference>
<evidence type="ECO:0000259" key="4">
    <source>
        <dbReference type="Pfam" id="PF01321"/>
    </source>
</evidence>